<accession>A0A5S6PBW2</accession>
<protein>
    <submittedName>
        <fullName evidence="4">DUF4758 domain-containing protein</fullName>
    </submittedName>
</protein>
<dbReference type="Proteomes" id="UP000006672">
    <property type="component" value="Unassembled WGS sequence"/>
</dbReference>
<reference evidence="3" key="1">
    <citation type="journal article" date="2007" name="Science">
        <title>Draft genome of the filarial nematode parasite Brugia malayi.</title>
        <authorList>
            <person name="Ghedin E."/>
            <person name="Wang S."/>
            <person name="Spiro D."/>
            <person name="Caler E."/>
            <person name="Zhao Q."/>
            <person name="Crabtree J."/>
            <person name="Allen J.E."/>
            <person name="Delcher A.L."/>
            <person name="Guiliano D.B."/>
            <person name="Miranda-Saavedra D."/>
            <person name="Angiuoli S.V."/>
            <person name="Creasy T."/>
            <person name="Amedeo P."/>
            <person name="Haas B."/>
            <person name="El-Sayed N.M."/>
            <person name="Wortman J.R."/>
            <person name="Feldblyum T."/>
            <person name="Tallon L."/>
            <person name="Schatz M."/>
            <person name="Shumway M."/>
            <person name="Koo H."/>
            <person name="Salzberg S.L."/>
            <person name="Schobel S."/>
            <person name="Pertea M."/>
            <person name="Pop M."/>
            <person name="White O."/>
            <person name="Barton G.J."/>
            <person name="Carlow C.K."/>
            <person name="Crawford M.J."/>
            <person name="Daub J."/>
            <person name="Dimmic M.W."/>
            <person name="Estes C.F."/>
            <person name="Foster J.M."/>
            <person name="Ganatra M."/>
            <person name="Gregory W.F."/>
            <person name="Johnson N.M."/>
            <person name="Jin J."/>
            <person name="Komuniecki R."/>
            <person name="Korf I."/>
            <person name="Kumar S."/>
            <person name="Laney S."/>
            <person name="Li B.W."/>
            <person name="Li W."/>
            <person name="Lindblom T.H."/>
            <person name="Lustigman S."/>
            <person name="Ma D."/>
            <person name="Maina C.V."/>
            <person name="Martin D.M."/>
            <person name="McCarter J.P."/>
            <person name="McReynolds L."/>
            <person name="Mitreva M."/>
            <person name="Nutman T.B."/>
            <person name="Parkinson J."/>
            <person name="Peregrin-Alvarez J.M."/>
            <person name="Poole C."/>
            <person name="Ren Q."/>
            <person name="Saunders L."/>
            <person name="Sluder A.E."/>
            <person name="Smith K."/>
            <person name="Stanke M."/>
            <person name="Unnasch T.R."/>
            <person name="Ware J."/>
            <person name="Wei A.D."/>
            <person name="Weil G."/>
            <person name="Williams D.J."/>
            <person name="Zhang Y."/>
            <person name="Williams S.A."/>
            <person name="Fraser-Liggett C."/>
            <person name="Slatko B."/>
            <person name="Blaxter M.L."/>
            <person name="Scott A.L."/>
        </authorList>
    </citation>
    <scope>NUCLEOTIDE SEQUENCE</scope>
    <source>
        <strain evidence="3">FR3</strain>
    </source>
</reference>
<feature type="region of interest" description="Disordered" evidence="1">
    <location>
        <begin position="697"/>
        <end position="741"/>
    </location>
</feature>
<dbReference type="WBParaSite" id="Bm1569a.1">
    <property type="protein sequence ID" value="Bm1569a.1"/>
    <property type="gene ID" value="WBGene00221830"/>
</dbReference>
<feature type="compositionally biased region" description="Polar residues" evidence="1">
    <location>
        <begin position="715"/>
        <end position="725"/>
    </location>
</feature>
<proteinExistence type="predicted"/>
<evidence type="ECO:0000313" key="4">
    <source>
        <dbReference type="WBParaSite" id="Bm1569a.1"/>
    </source>
</evidence>
<accession>A0A4E9F000</accession>
<dbReference type="GeneID" id="66058326"/>
<dbReference type="CTD" id="66058326"/>
<organism evidence="2">
    <name type="scientific">Brugia malayi</name>
    <name type="common">Filarial nematode worm</name>
    <dbReference type="NCBI Taxonomy" id="6279"/>
    <lineage>
        <taxon>Eukaryota</taxon>
        <taxon>Metazoa</taxon>
        <taxon>Ecdysozoa</taxon>
        <taxon>Nematoda</taxon>
        <taxon>Chromadorea</taxon>
        <taxon>Rhabditida</taxon>
        <taxon>Spirurina</taxon>
        <taxon>Spiruromorpha</taxon>
        <taxon>Filarioidea</taxon>
        <taxon>Onchocercidae</taxon>
        <taxon>Brugia</taxon>
    </lineage>
</organism>
<dbReference type="AlphaFoldDB" id="A0A4E9F000"/>
<dbReference type="KEGG" id="bmy:BM_BM1569"/>
<evidence type="ECO:0000313" key="3">
    <source>
        <dbReference type="Proteomes" id="UP000006672"/>
    </source>
</evidence>
<dbReference type="STRING" id="6279.A0A5S6PBW2"/>
<dbReference type="EMBL" id="CAAKNF010000196">
    <property type="protein sequence ID" value="VIO89909.1"/>
    <property type="molecule type" value="Genomic_DNA"/>
</dbReference>
<keyword evidence="3" id="KW-1185">Reference proteome</keyword>
<evidence type="ECO:0000313" key="2">
    <source>
        <dbReference type="EMBL" id="VIO89909.1"/>
    </source>
</evidence>
<dbReference type="RefSeq" id="XP_042931888.1">
    <property type="nucleotide sequence ID" value="XM_043075954.1"/>
</dbReference>
<evidence type="ECO:0000256" key="1">
    <source>
        <dbReference type="SAM" id="MobiDB-lite"/>
    </source>
</evidence>
<name>A0A4E9F000_BRUMA</name>
<reference evidence="2" key="2">
    <citation type="submission" date="2019-04" db="EMBL/GenBank/DDBJ databases">
        <authorList>
            <person name="Howe K."/>
            <person name="Paulini M."/>
            <person name="Williams G."/>
        </authorList>
    </citation>
    <scope>NUCLEOTIDE SEQUENCE [LARGE SCALE GENOMIC DNA]</scope>
    <source>
        <strain evidence="2">FR3</strain>
    </source>
</reference>
<feature type="compositionally biased region" description="Basic residues" evidence="1">
    <location>
        <begin position="361"/>
        <end position="376"/>
    </location>
</feature>
<gene>
    <name evidence="2 4" type="primary">Bm1569</name>
    <name evidence="2" type="ORF">BM_BM1569</name>
</gene>
<feature type="compositionally biased region" description="Polar residues" evidence="1">
    <location>
        <begin position="418"/>
        <end position="438"/>
    </location>
</feature>
<dbReference type="OrthoDB" id="5831009at2759"/>
<feature type="compositionally biased region" description="Polar residues" evidence="1">
    <location>
        <begin position="459"/>
        <end position="470"/>
    </location>
</feature>
<feature type="region of interest" description="Disordered" evidence="1">
    <location>
        <begin position="359"/>
        <end position="381"/>
    </location>
</feature>
<sequence>MQGLKNAQNIEPQTSSSSIAAPHVFIIGPVRVQTIQKIDGRLMDKLFIDEILELYGSGVKYPSKELINIKPKILKSLPTTTKNIPITVQAVRVGNDYVRIDRKMEIDRSKIKLQSVANTKELVKFGGAEMIDENDEIKPIRKSKSEATIFKIPIFNLIGSLVITAFQNTIYDSSGSYKIYEEIELRADRSTAKPEIAVVPFLRKVSVLPKNKKDQIPIKYQEDILIGYNVMLIKRLIEIKPSFKKQFYNFSLNEERNYVTDKTISTPSSITESVPSNIGKPKMLVLQEPPIRTDFTRLSSGSAEQVFYHPVEPVDKKDHKMEENLQTAIGSSDIINEDRGIVKTFDKFQIIRHSPSINGSKARKIAKSTKHRKLKVGKSPTEAFLNAELHTSRPLRNTSKPENPETIDYALQAHSDSLRTGQSISTESTKNPKQSQLADQDESKQFKESISFANKAKHSSSNEAIDSNSKMNQISYPTTLKTARLSNSFRPIYSSPIHSFASLFSSKRNHLQKCLPDSSEMGLISSSSSTCISKDNTLLDEKKNISRNAQKVPSIHFTSKDQISKYNKSSHFFGNIDDKNDNEKSTGIRTARSIPDQLIITAKSSRFPETDEQAALTACELSQELLNRSRSAKKDKQQHLIKTTGNFPDTQISSRKIFSTVQPTHISSSSLTEIKSKNLKLPSISLEQERKNVSIVSDKCHHSMSPKRKYGLLPPTSSIISATPKHSSKSRSGENVTSKSLMSSQISKETFSDIDKKVHVKTKKTSKEIQSLESRFGQLPSRFERFPLQARSTKSRQKKSFDTSAKRIRAKRVPSLISVTQESDDTKSSSIRTPSKWFEKSKIFADQSELEQPVQTKSIVIPISSTTLKSSGANVPTIEAPLASKASTTKKVSSISDTLIKKKGSTDGQKDGTSIMIESKDDENLTIQLNINLQVKNKDGKLSEKQKLKPERILINDREVYRKSESYHL</sequence>
<reference evidence="4" key="3">
    <citation type="submission" date="2019-12" db="UniProtKB">
        <authorList>
            <consortium name="WormBaseParasite"/>
        </authorList>
    </citation>
    <scope>IDENTIFICATION</scope>
</reference>
<feature type="region of interest" description="Disordered" evidence="1">
    <location>
        <begin position="418"/>
        <end position="470"/>
    </location>
</feature>